<accession>A0A2K8UCJ4</accession>
<organism evidence="2 5">
    <name type="scientific">Candidatus Thiodictyon syntrophicum</name>
    <dbReference type="NCBI Taxonomy" id="1166950"/>
    <lineage>
        <taxon>Bacteria</taxon>
        <taxon>Pseudomonadati</taxon>
        <taxon>Pseudomonadota</taxon>
        <taxon>Gammaproteobacteria</taxon>
        <taxon>Chromatiales</taxon>
        <taxon>Chromatiaceae</taxon>
        <taxon>Thiodictyon</taxon>
    </lineage>
</organism>
<keyword evidence="5" id="KW-1185">Reference proteome</keyword>
<dbReference type="KEGG" id="tsy:THSYN_24695"/>
<dbReference type="AlphaFoldDB" id="A0A2K8UCJ4"/>
<dbReference type="RefSeq" id="WP_100919380.1">
    <property type="nucleotide sequence ID" value="NZ_CP020370.1"/>
</dbReference>
<evidence type="ECO:0000313" key="3">
    <source>
        <dbReference type="EMBL" id="AUB83829.1"/>
    </source>
</evidence>
<reference evidence="2 5" key="1">
    <citation type="submission" date="2017-03" db="EMBL/GenBank/DDBJ databases">
        <title>Complete genome sequence of Candidatus 'Thiodictyon syntrophicum' sp. nov. strain Cad16T, a photolithoautotroph purple sulfur bacterium isolated from an alpine meromictic lake.</title>
        <authorList>
            <person name="Luedin S.M."/>
            <person name="Pothier J.F."/>
            <person name="Danza F."/>
            <person name="Storelli N."/>
            <person name="Wittwer M."/>
            <person name="Tonolla M."/>
        </authorList>
    </citation>
    <scope>NUCLEOTIDE SEQUENCE [LARGE SCALE GENOMIC DNA]</scope>
    <source>
        <strain evidence="2 5">Cad16T</strain>
    </source>
</reference>
<protein>
    <submittedName>
        <fullName evidence="2">Transposase</fullName>
    </submittedName>
</protein>
<dbReference type="EMBL" id="CP020370">
    <property type="protein sequence ID" value="AUB83286.1"/>
    <property type="molecule type" value="Genomic_DNA"/>
</dbReference>
<proteinExistence type="predicted"/>
<dbReference type="KEGG" id="tsy:THSYN_28200"/>
<evidence type="ECO:0000313" key="2">
    <source>
        <dbReference type="EMBL" id="AUB83286.1"/>
    </source>
</evidence>
<evidence type="ECO:0000313" key="1">
    <source>
        <dbReference type="EMBL" id="AUB81616.1"/>
    </source>
</evidence>
<name>A0A2K8UCJ4_9GAMM</name>
<evidence type="ECO:0000313" key="4">
    <source>
        <dbReference type="EMBL" id="AUB84439.1"/>
    </source>
</evidence>
<sequence>MSAPFSRKHLSAEGLLREARRVFAQIPDEPGHAIPLVDHLMSGLALFGLKYPSLLQFEHDRQEVTTRANLRALYGVERAPCDTRFRERLDAVAPSELCPLYKALFSQLQRGKGLEGFEYLDGHYLLSLDGTGYFSSQKVHCPQCAEKHHRDGTTTYYHQMLGAVLVHPDHREVFPLAPEPILKPDGATKNDCERNAAKRLLSELRRVHPHLKLIVVEDGLASNAPHIRHLQALDLRFILGAKQGDHTFLFDWVEATAQTAEATLTDRQGFRHRFRYLNGAPLNDANFDLEVNFLEYWEHAPDGTVTHFAWVTDIRIEPTNLMTLMRGARARWKIENETFNTLKNQGYHFEHNFGHGQQHLSTVLMHLMMLAFLIDQIQQRCCRLFQTAVTAAKSKTRFWRKLRTRFDLCLIPDWETLYRSIITPPSLPLGADTS</sequence>
<dbReference type="EMBL" id="CP020370">
    <property type="protein sequence ID" value="AUB83829.1"/>
    <property type="molecule type" value="Genomic_DNA"/>
</dbReference>
<evidence type="ECO:0000313" key="5">
    <source>
        <dbReference type="Proteomes" id="UP000232638"/>
    </source>
</evidence>
<dbReference type="EMBL" id="CP020370">
    <property type="protein sequence ID" value="AUB84439.1"/>
    <property type="molecule type" value="Genomic_DNA"/>
</dbReference>
<dbReference type="EMBL" id="CP020370">
    <property type="protein sequence ID" value="AUB81616.1"/>
    <property type="molecule type" value="Genomic_DNA"/>
</dbReference>
<dbReference type="Proteomes" id="UP000232638">
    <property type="component" value="Chromosome"/>
</dbReference>
<dbReference type="OrthoDB" id="6192860at2"/>
<dbReference type="KEGG" id="tsy:THSYN_12040"/>
<gene>
    <name evidence="1" type="ORF">THSYN_12040</name>
    <name evidence="2" type="ORF">THSYN_21625</name>
    <name evidence="3" type="ORF">THSYN_24695</name>
    <name evidence="4" type="ORF">THSYN_28200</name>
</gene>
<dbReference type="KEGG" id="tsy:THSYN_21625"/>